<dbReference type="PANTHER" id="PTHR43671">
    <property type="entry name" value="SERINE/THREONINE-PROTEIN KINASE NEK"/>
    <property type="match status" value="1"/>
</dbReference>
<keyword evidence="5" id="KW-0067">ATP-binding</keyword>
<keyword evidence="3" id="KW-0547">Nucleotide-binding</keyword>
<evidence type="ECO:0000256" key="6">
    <source>
        <dbReference type="SAM" id="Phobius"/>
    </source>
</evidence>
<evidence type="ECO:0000256" key="5">
    <source>
        <dbReference type="ARBA" id="ARBA00022840"/>
    </source>
</evidence>
<dbReference type="AlphaFoldDB" id="A0A8J7CDX4"/>
<proteinExistence type="predicted"/>
<keyword evidence="6" id="KW-0472">Membrane</keyword>
<keyword evidence="2" id="KW-0808">Transferase</keyword>
<dbReference type="GO" id="GO:0004674">
    <property type="term" value="F:protein serine/threonine kinase activity"/>
    <property type="evidence" value="ECO:0007669"/>
    <property type="project" value="UniProtKB-EC"/>
</dbReference>
<keyword evidence="6" id="KW-0812">Transmembrane</keyword>
<dbReference type="InterPro" id="IPR011042">
    <property type="entry name" value="6-blade_b-propeller_TolB-like"/>
</dbReference>
<dbReference type="PANTHER" id="PTHR43671:SF13">
    <property type="entry name" value="SERINE_THREONINE-PROTEIN KINASE NEK2"/>
    <property type="match status" value="1"/>
</dbReference>
<evidence type="ECO:0000256" key="1">
    <source>
        <dbReference type="ARBA" id="ARBA00012513"/>
    </source>
</evidence>
<comment type="caution">
    <text evidence="8">The sequence shown here is derived from an EMBL/GenBank/DDBJ whole genome shotgun (WGS) entry which is preliminary data.</text>
</comment>
<feature type="non-terminal residue" evidence="8">
    <location>
        <position position="1"/>
    </location>
</feature>
<dbReference type="SUPFAM" id="SSF82171">
    <property type="entry name" value="DPP6 N-terminal domain-like"/>
    <property type="match status" value="1"/>
</dbReference>
<evidence type="ECO:0000313" key="8">
    <source>
        <dbReference type="EMBL" id="MBD3869417.1"/>
    </source>
</evidence>
<dbReference type="CDD" id="cd14014">
    <property type="entry name" value="STKc_PknB_like"/>
    <property type="match status" value="1"/>
</dbReference>
<sequence>QIAEALEAAHDNGVIHRDLKPANVVINNEGQVKVLDFGLAKALDPSTGSGSADPSLSPTLTSAGTVAGVILGTAAYMSPEQARGHTADRRADIWSFGVLLHEMITGKPMFTGETISDTLAAVLRADVDLGDLPSSAPPGLKHLLQRCLDRNRKTRLQAIGEARIALEQNFAGEVDTVTKAEAAFSLRRLLPWAIALAGFAVAVFAMTLGTGQGTEFDAPLRRFVIEDDHLEFWRWNKPVISPDGKRIAYRSGQSLVIRDLDSLEPRVVPGSEGVRAPFWSPDSAFLAFDADGKLWKVPAKGGQPVMICELPGRSRILAGAWSSKGRIAMASWRGSIYTVSPQGGDPVEQVKLDPETEVDFHTLMYLPDGETLVTTPHNLEQETRKWQDLGEVVAIRGNQRTSLLQSADYTFRGIAWSTDGHLIYERGGANEGVWAAPFDPDSLERTGEPILIAPEGADPSVSEEGTLTWIRNRKGTLFELFMVDREGNDLGSLGQPAESMGAPSFSPDGKQVAYSATHNENIDIWIQELSGGAPARLTFATTEEERPRWSPDGRTVIFDSDFKVAVKSVDGTGEMKTLFQGTRPRITPDGKQVLYHHRDKRDDRDIWIRPLDGTGEPRLILGSEAEEIGYVSPAGDYLAYLSDESEVREIYLTRFPDGTGKWQVSNGGAWSAHWAKGGDELIYRDVSGDIMSVPVRSSPSLHIGVPQVLIPDAADDQSLRALGLDVTPDGERFVMVRRVRSEDNQPGIVVVQNWLAGL</sequence>
<dbReference type="EMBL" id="JACXWD010000086">
    <property type="protein sequence ID" value="MBD3869417.1"/>
    <property type="molecule type" value="Genomic_DNA"/>
</dbReference>
<dbReference type="Pfam" id="PF07676">
    <property type="entry name" value="PD40"/>
    <property type="match status" value="3"/>
</dbReference>
<evidence type="ECO:0000256" key="3">
    <source>
        <dbReference type="ARBA" id="ARBA00022741"/>
    </source>
</evidence>
<evidence type="ECO:0000256" key="2">
    <source>
        <dbReference type="ARBA" id="ARBA00022679"/>
    </source>
</evidence>
<name>A0A8J7CDX4_9BACT</name>
<feature type="domain" description="Protein kinase" evidence="7">
    <location>
        <begin position="1"/>
        <end position="171"/>
    </location>
</feature>
<keyword evidence="6" id="KW-1133">Transmembrane helix</keyword>
<dbReference type="Gene3D" id="1.10.510.10">
    <property type="entry name" value="Transferase(Phosphotransferase) domain 1"/>
    <property type="match status" value="1"/>
</dbReference>
<dbReference type="InterPro" id="IPR000719">
    <property type="entry name" value="Prot_kinase_dom"/>
</dbReference>
<dbReference type="InterPro" id="IPR050660">
    <property type="entry name" value="NEK_Ser/Thr_kinase"/>
</dbReference>
<reference evidence="8 9" key="1">
    <citation type="submission" date="2020-08" db="EMBL/GenBank/DDBJ databases">
        <title>Acidobacteriota in marine sediments use diverse sulfur dissimilation pathways.</title>
        <authorList>
            <person name="Wasmund K."/>
        </authorList>
    </citation>
    <scope>NUCLEOTIDE SEQUENCE [LARGE SCALE GENOMIC DNA]</scope>
    <source>
        <strain evidence="8">MAG AM4</strain>
    </source>
</reference>
<organism evidence="8 9">
    <name type="scientific">Candidatus Polarisedimenticola svalbardensis</name>
    <dbReference type="NCBI Taxonomy" id="2886004"/>
    <lineage>
        <taxon>Bacteria</taxon>
        <taxon>Pseudomonadati</taxon>
        <taxon>Acidobacteriota</taxon>
        <taxon>Candidatus Polarisedimenticolia</taxon>
        <taxon>Candidatus Polarisedimenticolales</taxon>
        <taxon>Candidatus Polarisedimenticolaceae</taxon>
        <taxon>Candidatus Polarisedimenticola</taxon>
    </lineage>
</organism>
<evidence type="ECO:0000259" key="7">
    <source>
        <dbReference type="PROSITE" id="PS50011"/>
    </source>
</evidence>
<dbReference type="PROSITE" id="PS00108">
    <property type="entry name" value="PROTEIN_KINASE_ST"/>
    <property type="match status" value="1"/>
</dbReference>
<keyword evidence="4 8" id="KW-0418">Kinase</keyword>
<gene>
    <name evidence="8" type="ORF">IFK94_14950</name>
</gene>
<dbReference type="InterPro" id="IPR011659">
    <property type="entry name" value="WD40"/>
</dbReference>
<dbReference type="EC" id="2.7.11.1" evidence="1"/>
<dbReference type="SMART" id="SM00220">
    <property type="entry name" value="S_TKc"/>
    <property type="match status" value="1"/>
</dbReference>
<dbReference type="SUPFAM" id="SSF69304">
    <property type="entry name" value="Tricorn protease N-terminal domain"/>
    <property type="match status" value="1"/>
</dbReference>
<accession>A0A8J7CDX4</accession>
<evidence type="ECO:0000256" key="4">
    <source>
        <dbReference type="ARBA" id="ARBA00022777"/>
    </source>
</evidence>
<feature type="transmembrane region" description="Helical" evidence="6">
    <location>
        <begin position="189"/>
        <end position="209"/>
    </location>
</feature>
<dbReference type="Pfam" id="PF00069">
    <property type="entry name" value="Pkinase"/>
    <property type="match status" value="1"/>
</dbReference>
<dbReference type="Gene3D" id="2.120.10.30">
    <property type="entry name" value="TolB, C-terminal domain"/>
    <property type="match status" value="2"/>
</dbReference>
<evidence type="ECO:0000313" key="9">
    <source>
        <dbReference type="Proteomes" id="UP000648239"/>
    </source>
</evidence>
<protein>
    <recommendedName>
        <fullName evidence="1">non-specific serine/threonine protein kinase</fullName>
        <ecNumber evidence="1">2.7.11.1</ecNumber>
    </recommendedName>
</protein>
<dbReference type="InterPro" id="IPR011009">
    <property type="entry name" value="Kinase-like_dom_sf"/>
</dbReference>
<dbReference type="PROSITE" id="PS50011">
    <property type="entry name" value="PROTEIN_KINASE_DOM"/>
    <property type="match status" value="1"/>
</dbReference>
<dbReference type="InterPro" id="IPR008271">
    <property type="entry name" value="Ser/Thr_kinase_AS"/>
</dbReference>
<dbReference type="Proteomes" id="UP000648239">
    <property type="component" value="Unassembled WGS sequence"/>
</dbReference>
<dbReference type="SUPFAM" id="SSF56112">
    <property type="entry name" value="Protein kinase-like (PK-like)"/>
    <property type="match status" value="1"/>
</dbReference>
<dbReference type="GO" id="GO:0005524">
    <property type="term" value="F:ATP binding"/>
    <property type="evidence" value="ECO:0007669"/>
    <property type="project" value="UniProtKB-KW"/>
</dbReference>